<proteinExistence type="inferred from homology"/>
<evidence type="ECO:0000256" key="6">
    <source>
        <dbReference type="ARBA" id="ARBA00022833"/>
    </source>
</evidence>
<feature type="transmembrane region" description="Helical" evidence="8">
    <location>
        <begin position="124"/>
        <end position="147"/>
    </location>
</feature>
<dbReference type="PANTHER" id="PTHR23292">
    <property type="entry name" value="LIPOPOLYSACCHARIDE-INDUCED TUMOR NECROSIS FACTOR-ALPHA FACTOR"/>
    <property type="match status" value="1"/>
</dbReference>
<accession>A0A8X7CQ39</accession>
<evidence type="ECO:0000256" key="2">
    <source>
        <dbReference type="ARBA" id="ARBA00004481"/>
    </source>
</evidence>
<keyword evidence="8" id="KW-1133">Transmembrane helix</keyword>
<keyword evidence="6" id="KW-0862">Zinc</keyword>
<evidence type="ECO:0000313" key="11">
    <source>
        <dbReference type="Proteomes" id="UP000886998"/>
    </source>
</evidence>
<reference evidence="10" key="1">
    <citation type="submission" date="2020-08" db="EMBL/GenBank/DDBJ databases">
        <title>Multicomponent nature underlies the extraordinary mechanical properties of spider dragline silk.</title>
        <authorList>
            <person name="Kono N."/>
            <person name="Nakamura H."/>
            <person name="Mori M."/>
            <person name="Yoshida Y."/>
            <person name="Ohtoshi R."/>
            <person name="Malay A.D."/>
            <person name="Moran D.A.P."/>
            <person name="Tomita M."/>
            <person name="Numata K."/>
            <person name="Arakawa K."/>
        </authorList>
    </citation>
    <scope>NUCLEOTIDE SEQUENCE</scope>
</reference>
<evidence type="ECO:0000259" key="9">
    <source>
        <dbReference type="PROSITE" id="PS51837"/>
    </source>
</evidence>
<dbReference type="Proteomes" id="UP000886998">
    <property type="component" value="Unassembled WGS sequence"/>
</dbReference>
<evidence type="ECO:0000256" key="4">
    <source>
        <dbReference type="ARBA" id="ARBA00005975"/>
    </source>
</evidence>
<feature type="transmembrane region" description="Helical" evidence="8">
    <location>
        <begin position="12"/>
        <end position="29"/>
    </location>
</feature>
<comment type="subcellular location">
    <subcellularLocation>
        <location evidence="2">Endosome membrane</location>
        <topology evidence="2">Peripheral membrane protein</topology>
    </subcellularLocation>
    <subcellularLocation>
        <location evidence="1">Late endosome membrane</location>
    </subcellularLocation>
    <subcellularLocation>
        <location evidence="3">Lysosome membrane</location>
        <topology evidence="3">Peripheral membrane protein</topology>
        <orientation evidence="3">Cytoplasmic side</orientation>
    </subcellularLocation>
</comment>
<dbReference type="InterPro" id="IPR006629">
    <property type="entry name" value="LITAF"/>
</dbReference>
<evidence type="ECO:0000313" key="10">
    <source>
        <dbReference type="EMBL" id="GFY76713.1"/>
    </source>
</evidence>
<organism evidence="10 11">
    <name type="scientific">Trichonephila inaurata madagascariensis</name>
    <dbReference type="NCBI Taxonomy" id="2747483"/>
    <lineage>
        <taxon>Eukaryota</taxon>
        <taxon>Metazoa</taxon>
        <taxon>Ecdysozoa</taxon>
        <taxon>Arthropoda</taxon>
        <taxon>Chelicerata</taxon>
        <taxon>Arachnida</taxon>
        <taxon>Araneae</taxon>
        <taxon>Araneomorphae</taxon>
        <taxon>Entelegynae</taxon>
        <taxon>Araneoidea</taxon>
        <taxon>Nephilidae</taxon>
        <taxon>Trichonephila</taxon>
        <taxon>Trichonephila inaurata</taxon>
    </lineage>
</organism>
<keyword evidence="11" id="KW-1185">Reference proteome</keyword>
<dbReference type="GO" id="GO:0008270">
    <property type="term" value="F:zinc ion binding"/>
    <property type="evidence" value="ECO:0007669"/>
    <property type="project" value="TreeGrafter"/>
</dbReference>
<evidence type="ECO:0000256" key="3">
    <source>
        <dbReference type="ARBA" id="ARBA00004630"/>
    </source>
</evidence>
<gene>
    <name evidence="10" type="primary">X975_22094</name>
    <name evidence="10" type="ORF">TNIN_419471</name>
</gene>
<evidence type="ECO:0000256" key="1">
    <source>
        <dbReference type="ARBA" id="ARBA00004414"/>
    </source>
</evidence>
<dbReference type="Pfam" id="PF10601">
    <property type="entry name" value="zf-LITAF-like"/>
    <property type="match status" value="1"/>
</dbReference>
<keyword evidence="5" id="KW-0479">Metal-binding</keyword>
<keyword evidence="7 8" id="KW-0472">Membrane</keyword>
<evidence type="ECO:0000256" key="5">
    <source>
        <dbReference type="ARBA" id="ARBA00022723"/>
    </source>
</evidence>
<dbReference type="PANTHER" id="PTHR23292:SF6">
    <property type="entry name" value="FI16602P1-RELATED"/>
    <property type="match status" value="1"/>
</dbReference>
<keyword evidence="8" id="KW-0812">Transmembrane</keyword>
<evidence type="ECO:0000256" key="7">
    <source>
        <dbReference type="ARBA" id="ARBA00023136"/>
    </source>
</evidence>
<protein>
    <submittedName>
        <fullName evidence="10">LITAF domain-containing protein</fullName>
    </submittedName>
</protein>
<dbReference type="GO" id="GO:0005765">
    <property type="term" value="C:lysosomal membrane"/>
    <property type="evidence" value="ECO:0007669"/>
    <property type="project" value="UniProtKB-SubCell"/>
</dbReference>
<evidence type="ECO:0000256" key="8">
    <source>
        <dbReference type="SAM" id="Phobius"/>
    </source>
</evidence>
<comment type="similarity">
    <text evidence="4">Belongs to the CDIP1/LITAF family.</text>
</comment>
<dbReference type="AlphaFoldDB" id="A0A8X7CQ39"/>
<sequence>MFKRSEILEFRYLIENLFIFLQFFLKYLFGMAEKGQYQQVPPQVVPPPYGPADPPPAYTTGPYMPGEGYQAPPTVLLGAPTTAGGPPTVVTVVKVGQWGPYPMQVACPQCSARVMTETSASPGLLTWLLSGALVFVGCWLGCLYSMLHPNAGHRASLSLLHLGPFPGNLNKLTPKNL</sequence>
<dbReference type="GO" id="GO:0031902">
    <property type="term" value="C:late endosome membrane"/>
    <property type="evidence" value="ECO:0007669"/>
    <property type="project" value="UniProtKB-SubCell"/>
</dbReference>
<dbReference type="EMBL" id="BMAV01022107">
    <property type="protein sequence ID" value="GFY76713.1"/>
    <property type="molecule type" value="Genomic_DNA"/>
</dbReference>
<dbReference type="OrthoDB" id="4713066at2759"/>
<name>A0A8X7CQ39_9ARAC</name>
<comment type="caution">
    <text evidence="10">The sequence shown here is derived from an EMBL/GenBank/DDBJ whole genome shotgun (WGS) entry which is preliminary data.</text>
</comment>
<feature type="domain" description="LITAF" evidence="9">
    <location>
        <begin position="87"/>
        <end position="177"/>
    </location>
</feature>
<dbReference type="PROSITE" id="PS51837">
    <property type="entry name" value="LITAF"/>
    <property type="match status" value="1"/>
</dbReference>
<dbReference type="InterPro" id="IPR037519">
    <property type="entry name" value="LITAF_fam"/>
</dbReference>